<gene>
    <name evidence="1" type="ORF">EV420DRAFT_1652502</name>
</gene>
<evidence type="ECO:0000313" key="2">
    <source>
        <dbReference type="Proteomes" id="UP001175211"/>
    </source>
</evidence>
<keyword evidence="2" id="KW-1185">Reference proteome</keyword>
<protein>
    <submittedName>
        <fullName evidence="1">Uncharacterized protein</fullName>
    </submittedName>
</protein>
<organism evidence="1 2">
    <name type="scientific">Armillaria tabescens</name>
    <name type="common">Ringless honey mushroom</name>
    <name type="synonym">Agaricus tabescens</name>
    <dbReference type="NCBI Taxonomy" id="1929756"/>
    <lineage>
        <taxon>Eukaryota</taxon>
        <taxon>Fungi</taxon>
        <taxon>Dikarya</taxon>
        <taxon>Basidiomycota</taxon>
        <taxon>Agaricomycotina</taxon>
        <taxon>Agaricomycetes</taxon>
        <taxon>Agaricomycetidae</taxon>
        <taxon>Agaricales</taxon>
        <taxon>Marasmiineae</taxon>
        <taxon>Physalacriaceae</taxon>
        <taxon>Desarmillaria</taxon>
    </lineage>
</organism>
<name>A0AA39J927_ARMTA</name>
<proteinExistence type="predicted"/>
<dbReference type="AlphaFoldDB" id="A0AA39J927"/>
<accession>A0AA39J927</accession>
<dbReference type="EMBL" id="JAUEPS010000126">
    <property type="protein sequence ID" value="KAK0436468.1"/>
    <property type="molecule type" value="Genomic_DNA"/>
</dbReference>
<dbReference type="GeneID" id="85362202"/>
<dbReference type="Proteomes" id="UP001175211">
    <property type="component" value="Unassembled WGS sequence"/>
</dbReference>
<sequence length="178" mass="20717">MDFEFRLQEVEAYECLMTMCRLLIYHSHLYKFKDKHVTGQMMSTRARSTISNVIHNIDEAATRYQKLCGDLVVLAGAIDGGKPGWDCQLRELSATDVCPLEEILPGETEGWHAMSWIWQVYQHDTDAKETMEALRIEWCKTRAHAHCWHEEVIQLEEEMKQVKAFFVSEGRTWLVHAA</sequence>
<reference evidence="1" key="1">
    <citation type="submission" date="2023-06" db="EMBL/GenBank/DDBJ databases">
        <authorList>
            <consortium name="Lawrence Berkeley National Laboratory"/>
            <person name="Ahrendt S."/>
            <person name="Sahu N."/>
            <person name="Indic B."/>
            <person name="Wong-Bajracharya J."/>
            <person name="Merenyi Z."/>
            <person name="Ke H.-M."/>
            <person name="Monk M."/>
            <person name="Kocsube S."/>
            <person name="Drula E."/>
            <person name="Lipzen A."/>
            <person name="Balint B."/>
            <person name="Henrissat B."/>
            <person name="Andreopoulos B."/>
            <person name="Martin F.M."/>
            <person name="Harder C.B."/>
            <person name="Rigling D."/>
            <person name="Ford K.L."/>
            <person name="Foster G.D."/>
            <person name="Pangilinan J."/>
            <person name="Papanicolaou A."/>
            <person name="Barry K."/>
            <person name="LaButti K."/>
            <person name="Viragh M."/>
            <person name="Koriabine M."/>
            <person name="Yan M."/>
            <person name="Riley R."/>
            <person name="Champramary S."/>
            <person name="Plett K.L."/>
            <person name="Tsai I.J."/>
            <person name="Slot J."/>
            <person name="Sipos G."/>
            <person name="Plett J."/>
            <person name="Nagy L.G."/>
            <person name="Grigoriev I.V."/>
        </authorList>
    </citation>
    <scope>NUCLEOTIDE SEQUENCE</scope>
    <source>
        <strain evidence="1">CCBAS 213</strain>
    </source>
</reference>
<evidence type="ECO:0000313" key="1">
    <source>
        <dbReference type="EMBL" id="KAK0436468.1"/>
    </source>
</evidence>
<comment type="caution">
    <text evidence="1">The sequence shown here is derived from an EMBL/GenBank/DDBJ whole genome shotgun (WGS) entry which is preliminary data.</text>
</comment>
<dbReference type="RefSeq" id="XP_060322271.1">
    <property type="nucleotide sequence ID" value="XM_060478654.1"/>
</dbReference>